<sequence length="157" mass="18791">MKIELFINPTSLDVKESSKFAEINELNELMTKHFIELSYSKAVENYSIGMICVRNEFLFFFTPHKPKYYKEKIFSEKETIVVTDEPLRWYKQLNCELILDFNEFCNSSKQEGYNIIAHTVMDFLEQLKYPVAIRKSFDKERFNNDMREFFRSIGCDV</sequence>
<proteinExistence type="predicted"/>
<comment type="caution">
    <text evidence="1">The sequence shown here is derived from an EMBL/GenBank/DDBJ whole genome shotgun (WGS) entry which is preliminary data.</text>
</comment>
<dbReference type="Proteomes" id="UP000308886">
    <property type="component" value="Unassembled WGS sequence"/>
</dbReference>
<reference evidence="1" key="1">
    <citation type="submission" date="2019-04" db="EMBL/GenBank/DDBJ databases">
        <title>Microbes associate with the intestines of laboratory mice.</title>
        <authorList>
            <person name="Navarre W."/>
            <person name="Wong E."/>
            <person name="Huang K."/>
            <person name="Tropini C."/>
            <person name="Ng K."/>
            <person name="Yu B."/>
        </authorList>
    </citation>
    <scope>NUCLEOTIDE SEQUENCE</scope>
    <source>
        <strain evidence="1">NM73_A23</strain>
    </source>
</reference>
<keyword evidence="2" id="KW-1185">Reference proteome</keyword>
<protein>
    <submittedName>
        <fullName evidence="1">Uncharacterized protein</fullName>
    </submittedName>
</protein>
<evidence type="ECO:0000313" key="1">
    <source>
        <dbReference type="EMBL" id="TGX80591.1"/>
    </source>
</evidence>
<evidence type="ECO:0000313" key="2">
    <source>
        <dbReference type="Proteomes" id="UP000308886"/>
    </source>
</evidence>
<accession>A0AC61QNV4</accession>
<dbReference type="EMBL" id="SRZC01000024">
    <property type="protein sequence ID" value="TGX80591.1"/>
    <property type="molecule type" value="Genomic_DNA"/>
</dbReference>
<organism evidence="1 2">
    <name type="scientific">Palleniella muris</name>
    <dbReference type="NCBI Taxonomy" id="3038145"/>
    <lineage>
        <taxon>Bacteria</taxon>
        <taxon>Pseudomonadati</taxon>
        <taxon>Bacteroidota</taxon>
        <taxon>Bacteroidia</taxon>
        <taxon>Bacteroidales</taxon>
        <taxon>Prevotellaceae</taxon>
        <taxon>Palleniella</taxon>
    </lineage>
</organism>
<name>A0AC61QNV4_9BACT</name>
<gene>
    <name evidence="1" type="ORF">E5358_12530</name>
</gene>